<dbReference type="EnsemblPlants" id="Pp3c5_17880V3.1">
    <property type="protein sequence ID" value="PAC:32955598.CDS.1"/>
    <property type="gene ID" value="Pp3c5_17880"/>
</dbReference>
<dbReference type="AlphaFoldDB" id="A9STE4"/>
<comment type="similarity">
    <text evidence="3">In the N-terminal section; belongs to the leguminous lectin family.</text>
</comment>
<keyword evidence="12 19" id="KW-0547">Nucleotide-binding</keyword>
<dbReference type="CDD" id="cd06899">
    <property type="entry name" value="lectin_legume_LecRK_Arcelin_ConA"/>
    <property type="match status" value="1"/>
</dbReference>
<feature type="signal peptide" evidence="21">
    <location>
        <begin position="1"/>
        <end position="26"/>
    </location>
</feature>
<keyword evidence="10 21" id="KW-0732">Signal</keyword>
<keyword evidence="15 20" id="KW-1133">Transmembrane helix</keyword>
<evidence type="ECO:0000256" key="12">
    <source>
        <dbReference type="ARBA" id="ARBA00022741"/>
    </source>
</evidence>
<feature type="chain" id="PRO_5014297917" description="non-specific serine/threonine protein kinase" evidence="21">
    <location>
        <begin position="27"/>
        <end position="672"/>
    </location>
</feature>
<sequence length="672" mass="74342">MQINNGFLHLVSTLLGLLHLATFATAELKTIEFSFPNFKSPENDGTINIPNATDVPSGRNVLFLPKEKNALSVGWVIYEEKVQFWDNSDDAASFSTEFTFSTSGYNASTGGSGLAFLITPDFSIGDIRGYLGIFSSTTNASTNNQKIAVEIDVFKNPWDPSASHIGLDVNSIESVKVKDYCPVMDNRCTYFTNKGDINVWIDYMAESETLEVRLAMGSSSVKPTQPDLQFIGLNLPRTIRNFMYVGFSAATGSDFYPAHTFRLRRWSFKTTAPSNGKKNILLIAVLSAAAGLIFIIIVVLLCICRARLRCCCCAPAPAPCLDDPFPQIAQLASGPRIFTYRELSDATKGFSENELLGQGGFGKVFRGVLRSGTMIAVKKISEGSDQGEQQFVAEVSIISNIRHRSVVQLQGWCHEQGQLILVYDYMPNGGLDQHLYASNCPLNWTMRYNVIVDLASALAYLHEELEQCVIHRDIKASNVMLDRDFKGRLGDFGLAKSSARDMVAATTKLAGTMVYMAPELPITFKPTTESDVYSFGILALEVICRRRPFDGTVILLDWVWEKHEQGELLQVVDPGLNQAFDRTQAQVALSVALMCANPNPNERLRMQMARQMLIGEVSVPPLPANRPFMLYSNVNSEQGSCNNSGFHSDAWNTAAIENGRVTIIQRPEMNPR</sequence>
<evidence type="ECO:0000256" key="6">
    <source>
        <dbReference type="ARBA" id="ARBA00022475"/>
    </source>
</evidence>
<dbReference type="Gramene" id="Pp3c5_17880V3.2">
    <property type="protein sequence ID" value="PAC:32955599.CDS.1"/>
    <property type="gene ID" value="Pp3c5_17880"/>
</dbReference>
<evidence type="ECO:0000313" key="23">
    <source>
        <dbReference type="EMBL" id="PNR54166.1"/>
    </source>
</evidence>
<dbReference type="eggNOG" id="ENOG502QTX3">
    <property type="taxonomic scope" value="Eukaryota"/>
</dbReference>
<dbReference type="EC" id="2.7.11.1" evidence="5"/>
<dbReference type="GO" id="GO:0005524">
    <property type="term" value="F:ATP binding"/>
    <property type="evidence" value="ECO:0007669"/>
    <property type="project" value="UniProtKB-UniRule"/>
</dbReference>
<keyword evidence="16 20" id="KW-0472">Membrane</keyword>
<evidence type="ECO:0000256" key="15">
    <source>
        <dbReference type="ARBA" id="ARBA00022989"/>
    </source>
</evidence>
<dbReference type="InterPro" id="IPR001245">
    <property type="entry name" value="Ser-Thr/Tyr_kinase_cat_dom"/>
</dbReference>
<dbReference type="EnsemblPlants" id="Pp3c5_17880V3.2">
    <property type="protein sequence ID" value="PAC:32955599.CDS.1"/>
    <property type="gene ID" value="Pp3c5_17880"/>
</dbReference>
<dbReference type="Proteomes" id="UP000006727">
    <property type="component" value="Chromosome 5"/>
</dbReference>
<evidence type="ECO:0000256" key="14">
    <source>
        <dbReference type="ARBA" id="ARBA00022840"/>
    </source>
</evidence>
<keyword evidence="11" id="KW-0430">Lectin</keyword>
<dbReference type="InterPro" id="IPR017441">
    <property type="entry name" value="Protein_kinase_ATP_BS"/>
</dbReference>
<dbReference type="FunFam" id="3.30.200.20:FF:000542">
    <property type="entry name" value="Receptor-like serine/threonine-protein kinase At4g25390"/>
    <property type="match status" value="1"/>
</dbReference>
<reference evidence="24" key="3">
    <citation type="submission" date="2020-12" db="UniProtKB">
        <authorList>
            <consortium name="EnsemblPlants"/>
        </authorList>
    </citation>
    <scope>IDENTIFICATION</scope>
</reference>
<evidence type="ECO:0000256" key="3">
    <source>
        <dbReference type="ARBA" id="ARBA00008536"/>
    </source>
</evidence>
<keyword evidence="8" id="KW-0808">Transferase</keyword>
<dbReference type="PANTHER" id="PTHR27007">
    <property type="match status" value="1"/>
</dbReference>
<dbReference type="Gene3D" id="3.30.200.20">
    <property type="entry name" value="Phosphorylase Kinase, domain 1"/>
    <property type="match status" value="1"/>
</dbReference>
<keyword evidence="6" id="KW-1003">Cell membrane</keyword>
<evidence type="ECO:0000313" key="25">
    <source>
        <dbReference type="Proteomes" id="UP000006727"/>
    </source>
</evidence>
<dbReference type="Gene3D" id="2.60.120.200">
    <property type="match status" value="1"/>
</dbReference>
<dbReference type="GeneID" id="112282369"/>
<proteinExistence type="inferred from homology"/>
<dbReference type="InterPro" id="IPR050528">
    <property type="entry name" value="L-type_Lectin-RKs"/>
</dbReference>
<dbReference type="Pfam" id="PF07714">
    <property type="entry name" value="PK_Tyr_Ser-Thr"/>
    <property type="match status" value="1"/>
</dbReference>
<keyword evidence="9 20" id="KW-0812">Transmembrane</keyword>
<evidence type="ECO:0000256" key="10">
    <source>
        <dbReference type="ARBA" id="ARBA00022729"/>
    </source>
</evidence>
<evidence type="ECO:0000256" key="16">
    <source>
        <dbReference type="ARBA" id="ARBA00023136"/>
    </source>
</evidence>
<keyword evidence="25" id="KW-1185">Reference proteome</keyword>
<keyword evidence="13" id="KW-0418">Kinase</keyword>
<evidence type="ECO:0000256" key="21">
    <source>
        <dbReference type="SAM" id="SignalP"/>
    </source>
</evidence>
<reference evidence="23 25" key="2">
    <citation type="journal article" date="2018" name="Plant J.">
        <title>The Physcomitrella patens chromosome-scale assembly reveals moss genome structure and evolution.</title>
        <authorList>
            <person name="Lang D."/>
            <person name="Ullrich K.K."/>
            <person name="Murat F."/>
            <person name="Fuchs J."/>
            <person name="Jenkins J."/>
            <person name="Haas F.B."/>
            <person name="Piednoel M."/>
            <person name="Gundlach H."/>
            <person name="Van Bel M."/>
            <person name="Meyberg R."/>
            <person name="Vives C."/>
            <person name="Morata J."/>
            <person name="Symeonidi A."/>
            <person name="Hiss M."/>
            <person name="Muchero W."/>
            <person name="Kamisugi Y."/>
            <person name="Saleh O."/>
            <person name="Blanc G."/>
            <person name="Decker E.L."/>
            <person name="van Gessel N."/>
            <person name="Grimwood J."/>
            <person name="Hayes R.D."/>
            <person name="Graham S.W."/>
            <person name="Gunter L.E."/>
            <person name="McDaniel S.F."/>
            <person name="Hoernstein S.N.W."/>
            <person name="Larsson A."/>
            <person name="Li F.W."/>
            <person name="Perroud P.F."/>
            <person name="Phillips J."/>
            <person name="Ranjan P."/>
            <person name="Rokshar D.S."/>
            <person name="Rothfels C.J."/>
            <person name="Schneider L."/>
            <person name="Shu S."/>
            <person name="Stevenson D.W."/>
            <person name="Thummler F."/>
            <person name="Tillich M."/>
            <person name="Villarreal Aguilar J.C."/>
            <person name="Widiez T."/>
            <person name="Wong G.K."/>
            <person name="Wymore A."/>
            <person name="Zhang Y."/>
            <person name="Zimmer A.D."/>
            <person name="Quatrano R.S."/>
            <person name="Mayer K.F.X."/>
            <person name="Goodstein D."/>
            <person name="Casacuberta J.M."/>
            <person name="Vandepoele K."/>
            <person name="Reski R."/>
            <person name="Cuming A.C."/>
            <person name="Tuskan G.A."/>
            <person name="Maumus F."/>
            <person name="Salse J."/>
            <person name="Schmutz J."/>
            <person name="Rensing S.A."/>
        </authorList>
    </citation>
    <scope>NUCLEOTIDE SEQUENCE [LARGE SCALE GENOMIC DNA]</scope>
    <source>
        <strain evidence="24 25">cv. Gransden 2004</strain>
    </source>
</reference>
<dbReference type="InterPro" id="IPR000719">
    <property type="entry name" value="Prot_kinase_dom"/>
</dbReference>
<gene>
    <name evidence="24" type="primary">LOC112282369</name>
    <name evidence="23" type="ORF">PHYPA_007842</name>
</gene>
<evidence type="ECO:0000256" key="5">
    <source>
        <dbReference type="ARBA" id="ARBA00012513"/>
    </source>
</evidence>
<evidence type="ECO:0000256" key="18">
    <source>
        <dbReference type="ARBA" id="ARBA00048679"/>
    </source>
</evidence>
<dbReference type="SMART" id="SM00220">
    <property type="entry name" value="S_TKc"/>
    <property type="match status" value="1"/>
</dbReference>
<evidence type="ECO:0000313" key="24">
    <source>
        <dbReference type="EnsemblPlants" id="PAC:32955598.CDS.1"/>
    </source>
</evidence>
<comment type="catalytic activity">
    <reaction evidence="17">
        <text>L-threonyl-[protein] + ATP = O-phospho-L-threonyl-[protein] + ADP + H(+)</text>
        <dbReference type="Rhea" id="RHEA:46608"/>
        <dbReference type="Rhea" id="RHEA-COMP:11060"/>
        <dbReference type="Rhea" id="RHEA-COMP:11605"/>
        <dbReference type="ChEBI" id="CHEBI:15378"/>
        <dbReference type="ChEBI" id="CHEBI:30013"/>
        <dbReference type="ChEBI" id="CHEBI:30616"/>
        <dbReference type="ChEBI" id="CHEBI:61977"/>
        <dbReference type="ChEBI" id="CHEBI:456216"/>
        <dbReference type="EC" id="2.7.11.1"/>
    </reaction>
</comment>
<dbReference type="HOGENOM" id="CLU_000288_62_3_1"/>
<evidence type="ECO:0000256" key="8">
    <source>
        <dbReference type="ARBA" id="ARBA00022679"/>
    </source>
</evidence>
<dbReference type="Gramene" id="Pp3c5_17880V3.1">
    <property type="protein sequence ID" value="PAC:32955598.CDS.1"/>
    <property type="gene ID" value="Pp3c5_17880"/>
</dbReference>
<reference evidence="23 25" key="1">
    <citation type="journal article" date="2008" name="Science">
        <title>The Physcomitrella genome reveals evolutionary insights into the conquest of land by plants.</title>
        <authorList>
            <person name="Rensing S."/>
            <person name="Lang D."/>
            <person name="Zimmer A."/>
            <person name="Terry A."/>
            <person name="Salamov A."/>
            <person name="Shapiro H."/>
            <person name="Nishiyama T."/>
            <person name="Perroud P.-F."/>
            <person name="Lindquist E."/>
            <person name="Kamisugi Y."/>
            <person name="Tanahashi T."/>
            <person name="Sakakibara K."/>
            <person name="Fujita T."/>
            <person name="Oishi K."/>
            <person name="Shin-I T."/>
            <person name="Kuroki Y."/>
            <person name="Toyoda A."/>
            <person name="Suzuki Y."/>
            <person name="Hashimoto A."/>
            <person name="Yamaguchi K."/>
            <person name="Sugano A."/>
            <person name="Kohara Y."/>
            <person name="Fujiyama A."/>
            <person name="Anterola A."/>
            <person name="Aoki S."/>
            <person name="Ashton N."/>
            <person name="Barbazuk W.B."/>
            <person name="Barker E."/>
            <person name="Bennetzen J."/>
            <person name="Bezanilla M."/>
            <person name="Blankenship R."/>
            <person name="Cho S.H."/>
            <person name="Dutcher S."/>
            <person name="Estelle M."/>
            <person name="Fawcett J.A."/>
            <person name="Gundlach H."/>
            <person name="Hanada K."/>
            <person name="Heyl A."/>
            <person name="Hicks K.A."/>
            <person name="Hugh J."/>
            <person name="Lohr M."/>
            <person name="Mayer K."/>
            <person name="Melkozernov A."/>
            <person name="Murata T."/>
            <person name="Nelson D."/>
            <person name="Pils B."/>
            <person name="Prigge M."/>
            <person name="Reiss B."/>
            <person name="Renner T."/>
            <person name="Rombauts S."/>
            <person name="Rushton P."/>
            <person name="Sanderfoot A."/>
            <person name="Schween G."/>
            <person name="Shiu S.-H."/>
            <person name="Stueber K."/>
            <person name="Theodoulou F.L."/>
            <person name="Tu H."/>
            <person name="Van de Peer Y."/>
            <person name="Verrier P.J."/>
            <person name="Waters E."/>
            <person name="Wood A."/>
            <person name="Yang L."/>
            <person name="Cove D."/>
            <person name="Cuming A."/>
            <person name="Hasebe M."/>
            <person name="Lucas S."/>
            <person name="Mishler D.B."/>
            <person name="Reski R."/>
            <person name="Grigoriev I."/>
            <person name="Quatrano R.S."/>
            <person name="Boore J.L."/>
        </authorList>
    </citation>
    <scope>NUCLEOTIDE SEQUENCE [LARGE SCALE GENOMIC DNA]</scope>
    <source>
        <strain evidence="24 25">cv. Gransden 2004</strain>
    </source>
</reference>
<comment type="subcellular location">
    <subcellularLocation>
        <location evidence="1">Cell membrane</location>
        <topology evidence="1">Single-pass membrane protein</topology>
    </subcellularLocation>
    <subcellularLocation>
        <location evidence="2">Membrane</location>
        <topology evidence="2">Single-pass type I membrane protein</topology>
    </subcellularLocation>
</comment>
<dbReference type="Pfam" id="PF00139">
    <property type="entry name" value="Lectin_legB"/>
    <property type="match status" value="1"/>
</dbReference>
<feature type="transmembrane region" description="Helical" evidence="20">
    <location>
        <begin position="280"/>
        <end position="301"/>
    </location>
</feature>
<evidence type="ECO:0000256" key="9">
    <source>
        <dbReference type="ARBA" id="ARBA00022692"/>
    </source>
</evidence>
<evidence type="ECO:0000256" key="19">
    <source>
        <dbReference type="PROSITE-ProRule" id="PRU10141"/>
    </source>
</evidence>
<dbReference type="EMBL" id="ABEU02000005">
    <property type="protein sequence ID" value="PNR54166.1"/>
    <property type="molecule type" value="Genomic_DNA"/>
</dbReference>
<evidence type="ECO:0000256" key="1">
    <source>
        <dbReference type="ARBA" id="ARBA00004162"/>
    </source>
</evidence>
<dbReference type="PROSITE" id="PS00107">
    <property type="entry name" value="PROTEIN_KINASE_ATP"/>
    <property type="match status" value="1"/>
</dbReference>
<accession>A9STE4</accession>
<dbReference type="RefSeq" id="XP_024375656.1">
    <property type="nucleotide sequence ID" value="XM_024519888.2"/>
</dbReference>
<dbReference type="GO" id="GO:0030246">
    <property type="term" value="F:carbohydrate binding"/>
    <property type="evidence" value="ECO:0007669"/>
    <property type="project" value="UniProtKB-KW"/>
</dbReference>
<keyword evidence="14 19" id="KW-0067">ATP-binding</keyword>
<evidence type="ECO:0000256" key="4">
    <source>
        <dbReference type="ARBA" id="ARBA00010217"/>
    </source>
</evidence>
<dbReference type="STRING" id="3218.A9STE4"/>
<dbReference type="KEGG" id="ppp:112282369"/>
<dbReference type="SUPFAM" id="SSF49899">
    <property type="entry name" value="Concanavalin A-like lectins/glucanases"/>
    <property type="match status" value="1"/>
</dbReference>
<dbReference type="InterPro" id="IPR001220">
    <property type="entry name" value="Legume_lectin_dom"/>
</dbReference>
<dbReference type="InterPro" id="IPR008271">
    <property type="entry name" value="Ser/Thr_kinase_AS"/>
</dbReference>
<name>A9STE4_PHYPA</name>
<dbReference type="FunFam" id="1.10.510.10:FF:000522">
    <property type="entry name" value="L-type lectin-domain containing receptor kinase IX.1"/>
    <property type="match status" value="1"/>
</dbReference>
<evidence type="ECO:0000256" key="13">
    <source>
        <dbReference type="ARBA" id="ARBA00022777"/>
    </source>
</evidence>
<dbReference type="PROSITE" id="PS50011">
    <property type="entry name" value="PROTEIN_KINASE_DOM"/>
    <property type="match status" value="1"/>
</dbReference>
<organism evidence="23">
    <name type="scientific">Physcomitrium patens</name>
    <name type="common">Spreading-leaved earth moss</name>
    <name type="synonym">Physcomitrella patens</name>
    <dbReference type="NCBI Taxonomy" id="3218"/>
    <lineage>
        <taxon>Eukaryota</taxon>
        <taxon>Viridiplantae</taxon>
        <taxon>Streptophyta</taxon>
        <taxon>Embryophyta</taxon>
        <taxon>Bryophyta</taxon>
        <taxon>Bryophytina</taxon>
        <taxon>Bryopsida</taxon>
        <taxon>Funariidae</taxon>
        <taxon>Funariales</taxon>
        <taxon>Funariaceae</taxon>
        <taxon>Physcomitrium</taxon>
    </lineage>
</organism>
<dbReference type="InterPro" id="IPR011009">
    <property type="entry name" value="Kinase-like_dom_sf"/>
</dbReference>
<dbReference type="OrthoDB" id="4062651at2759"/>
<feature type="binding site" evidence="19">
    <location>
        <position position="379"/>
    </location>
    <ligand>
        <name>ATP</name>
        <dbReference type="ChEBI" id="CHEBI:30616"/>
    </ligand>
</feature>
<dbReference type="InterPro" id="IPR013320">
    <property type="entry name" value="ConA-like_dom_sf"/>
</dbReference>
<dbReference type="Gene3D" id="1.10.510.10">
    <property type="entry name" value="Transferase(Phosphotransferase) domain 1"/>
    <property type="match status" value="1"/>
</dbReference>
<comment type="similarity">
    <text evidence="4">In the C-terminal section; belongs to the protein kinase superfamily. Ser/Thr protein kinase family.</text>
</comment>
<evidence type="ECO:0000256" key="7">
    <source>
        <dbReference type="ARBA" id="ARBA00022527"/>
    </source>
</evidence>
<evidence type="ECO:0000256" key="17">
    <source>
        <dbReference type="ARBA" id="ARBA00047899"/>
    </source>
</evidence>
<keyword evidence="7" id="KW-0723">Serine/threonine-protein kinase</keyword>
<dbReference type="GO" id="GO:0004674">
    <property type="term" value="F:protein serine/threonine kinase activity"/>
    <property type="evidence" value="ECO:0007669"/>
    <property type="project" value="UniProtKB-KW"/>
</dbReference>
<dbReference type="PROSITE" id="PS00108">
    <property type="entry name" value="PROTEIN_KINASE_ST"/>
    <property type="match status" value="1"/>
</dbReference>
<feature type="domain" description="Protein kinase" evidence="22">
    <location>
        <begin position="350"/>
        <end position="629"/>
    </location>
</feature>
<evidence type="ECO:0000259" key="22">
    <source>
        <dbReference type="PROSITE" id="PS50011"/>
    </source>
</evidence>
<evidence type="ECO:0000256" key="20">
    <source>
        <dbReference type="SAM" id="Phobius"/>
    </source>
</evidence>
<dbReference type="GO" id="GO:0005886">
    <property type="term" value="C:plasma membrane"/>
    <property type="evidence" value="ECO:0000318"/>
    <property type="project" value="GO_Central"/>
</dbReference>
<dbReference type="PaxDb" id="3218-PP1S116_173V6.1"/>
<evidence type="ECO:0000256" key="11">
    <source>
        <dbReference type="ARBA" id="ARBA00022734"/>
    </source>
</evidence>
<protein>
    <recommendedName>
        <fullName evidence="5">non-specific serine/threonine protein kinase</fullName>
        <ecNumber evidence="5">2.7.11.1</ecNumber>
    </recommendedName>
</protein>
<dbReference type="SUPFAM" id="SSF56112">
    <property type="entry name" value="Protein kinase-like (PK-like)"/>
    <property type="match status" value="1"/>
</dbReference>
<evidence type="ECO:0000256" key="2">
    <source>
        <dbReference type="ARBA" id="ARBA00004479"/>
    </source>
</evidence>
<comment type="catalytic activity">
    <reaction evidence="18">
        <text>L-seryl-[protein] + ATP = O-phospho-L-seryl-[protein] + ADP + H(+)</text>
        <dbReference type="Rhea" id="RHEA:17989"/>
        <dbReference type="Rhea" id="RHEA-COMP:9863"/>
        <dbReference type="Rhea" id="RHEA-COMP:11604"/>
        <dbReference type="ChEBI" id="CHEBI:15378"/>
        <dbReference type="ChEBI" id="CHEBI:29999"/>
        <dbReference type="ChEBI" id="CHEBI:30616"/>
        <dbReference type="ChEBI" id="CHEBI:83421"/>
        <dbReference type="ChEBI" id="CHEBI:456216"/>
        <dbReference type="EC" id="2.7.11.1"/>
    </reaction>
</comment>